<dbReference type="Proteomes" id="UP000029443">
    <property type="component" value="Unassembled WGS sequence"/>
</dbReference>
<dbReference type="EMBL" id="ARXU01000012">
    <property type="protein sequence ID" value="KGD60273.1"/>
    <property type="molecule type" value="Genomic_DNA"/>
</dbReference>
<organism evidence="2 3">
    <name type="scientific">Alcanivorax jadensis T9</name>
    <dbReference type="NCBI Taxonomy" id="1177181"/>
    <lineage>
        <taxon>Bacteria</taxon>
        <taxon>Pseudomonadati</taxon>
        <taxon>Pseudomonadota</taxon>
        <taxon>Gammaproteobacteria</taxon>
        <taxon>Oceanospirillales</taxon>
        <taxon>Alcanivoracaceae</taxon>
        <taxon>Alcanivorax</taxon>
    </lineage>
</organism>
<keyword evidence="1" id="KW-0732">Signal</keyword>
<accession>A0ABR4WA44</accession>
<feature type="signal peptide" evidence="1">
    <location>
        <begin position="1"/>
        <end position="26"/>
    </location>
</feature>
<sequence>MPVYLRAFAALFLATLLAACSRTPDAGDARQALEAELDNAHLSGLLAVTDVEKRNGYDDGDGRYTLEVDYQLKARDDLGGYTDKIKGNEDLSGMDRFAMIMTLSALRMEHGNFKKGDTFQRQRVITFRDSENGWMPIQE</sequence>
<protein>
    <recommendedName>
        <fullName evidence="4">Lipoprotein</fullName>
    </recommendedName>
</protein>
<name>A0ABR4WA44_9GAMM</name>
<feature type="chain" id="PRO_5047444366" description="Lipoprotein" evidence="1">
    <location>
        <begin position="27"/>
        <end position="139"/>
    </location>
</feature>
<proteinExistence type="predicted"/>
<dbReference type="PROSITE" id="PS51257">
    <property type="entry name" value="PROKAR_LIPOPROTEIN"/>
    <property type="match status" value="1"/>
</dbReference>
<gene>
    <name evidence="2" type="ORF">T9A_02666</name>
</gene>
<evidence type="ECO:0000313" key="3">
    <source>
        <dbReference type="Proteomes" id="UP000029443"/>
    </source>
</evidence>
<dbReference type="RefSeq" id="WP_035249372.1">
    <property type="nucleotide sequence ID" value="NZ_ARXU01000012.1"/>
</dbReference>
<evidence type="ECO:0008006" key="4">
    <source>
        <dbReference type="Google" id="ProtNLM"/>
    </source>
</evidence>
<evidence type="ECO:0000256" key="1">
    <source>
        <dbReference type="SAM" id="SignalP"/>
    </source>
</evidence>
<reference evidence="2 3" key="1">
    <citation type="submission" date="2012-09" db="EMBL/GenBank/DDBJ databases">
        <title>Genome Sequence of alkane-degrading Bacterium Alcanivorax jadensis T9.</title>
        <authorList>
            <person name="Lai Q."/>
            <person name="Shao Z."/>
        </authorList>
    </citation>
    <scope>NUCLEOTIDE SEQUENCE [LARGE SCALE GENOMIC DNA]</scope>
    <source>
        <strain evidence="2 3">T9</strain>
    </source>
</reference>
<evidence type="ECO:0000313" key="2">
    <source>
        <dbReference type="EMBL" id="KGD60273.1"/>
    </source>
</evidence>
<keyword evidence="3" id="KW-1185">Reference proteome</keyword>
<comment type="caution">
    <text evidence="2">The sequence shown here is derived from an EMBL/GenBank/DDBJ whole genome shotgun (WGS) entry which is preliminary data.</text>
</comment>